<dbReference type="Proteomes" id="UP000605970">
    <property type="component" value="Unassembled WGS sequence"/>
</dbReference>
<accession>A0A8T0A500</accession>
<name>A0A8T0A500_9BILA</name>
<dbReference type="AlphaFoldDB" id="A0A8T0A500"/>
<organism evidence="1 2">
    <name type="scientific">Meloidogyne graminicola</name>
    <dbReference type="NCBI Taxonomy" id="189291"/>
    <lineage>
        <taxon>Eukaryota</taxon>
        <taxon>Metazoa</taxon>
        <taxon>Ecdysozoa</taxon>
        <taxon>Nematoda</taxon>
        <taxon>Chromadorea</taxon>
        <taxon>Rhabditida</taxon>
        <taxon>Tylenchina</taxon>
        <taxon>Tylenchomorpha</taxon>
        <taxon>Tylenchoidea</taxon>
        <taxon>Meloidogynidae</taxon>
        <taxon>Meloidogyninae</taxon>
        <taxon>Meloidogyne</taxon>
    </lineage>
</organism>
<sequence length="82" mass="9893">MLENDLYQNKYVSACNKFSMRILSLFKKDYNYYLNKPKTGVVYYPLNDQLLEKWQSAIDKQIPLFLFNESKYPKGVFVYILF</sequence>
<dbReference type="OrthoDB" id="5903328at2759"/>
<protein>
    <submittedName>
        <fullName evidence="1">F-box domain-containing protein</fullName>
    </submittedName>
</protein>
<reference evidence="1" key="1">
    <citation type="journal article" date="2020" name="Ecol. Evol.">
        <title>Genome structure and content of the rice root-knot nematode (Meloidogyne graminicola).</title>
        <authorList>
            <person name="Phan N.T."/>
            <person name="Danchin E.G.J."/>
            <person name="Klopp C."/>
            <person name="Perfus-Barbeoch L."/>
            <person name="Kozlowski D.K."/>
            <person name="Koutsovoulos G.D."/>
            <person name="Lopez-Roques C."/>
            <person name="Bouchez O."/>
            <person name="Zahm M."/>
            <person name="Besnard G."/>
            <person name="Bellafiore S."/>
        </authorList>
    </citation>
    <scope>NUCLEOTIDE SEQUENCE</scope>
    <source>
        <strain evidence="1">VN-18</strain>
    </source>
</reference>
<evidence type="ECO:0000313" key="2">
    <source>
        <dbReference type="Proteomes" id="UP000605970"/>
    </source>
</evidence>
<evidence type="ECO:0000313" key="1">
    <source>
        <dbReference type="EMBL" id="KAF7640425.1"/>
    </source>
</evidence>
<proteinExistence type="predicted"/>
<keyword evidence="2" id="KW-1185">Reference proteome</keyword>
<gene>
    <name evidence="1" type="ORF">Mgra_00000245</name>
</gene>
<comment type="caution">
    <text evidence="1">The sequence shown here is derived from an EMBL/GenBank/DDBJ whole genome shotgun (WGS) entry which is preliminary data.</text>
</comment>
<dbReference type="EMBL" id="JABEBT010000001">
    <property type="protein sequence ID" value="KAF7640425.1"/>
    <property type="molecule type" value="Genomic_DNA"/>
</dbReference>